<dbReference type="PANTHER" id="PTHR35526">
    <property type="entry name" value="ANTI-SIGMA-F FACTOR RSBW-RELATED"/>
    <property type="match status" value="1"/>
</dbReference>
<evidence type="ECO:0000313" key="5">
    <source>
        <dbReference type="Proteomes" id="UP001165590"/>
    </source>
</evidence>
<dbReference type="InterPro" id="IPR036890">
    <property type="entry name" value="HATPase_C_sf"/>
</dbReference>
<keyword evidence="4" id="KW-0547">Nucleotide-binding</keyword>
<dbReference type="GO" id="GO:0005524">
    <property type="term" value="F:ATP binding"/>
    <property type="evidence" value="ECO:0007669"/>
    <property type="project" value="UniProtKB-KW"/>
</dbReference>
<keyword evidence="4" id="KW-0067">ATP-binding</keyword>
<feature type="domain" description="Histidine kinase/HSP90-like ATPase" evidence="3">
    <location>
        <begin position="24"/>
        <end position="133"/>
    </location>
</feature>
<evidence type="ECO:0000259" key="3">
    <source>
        <dbReference type="Pfam" id="PF13581"/>
    </source>
</evidence>
<proteinExistence type="predicted"/>
<reference evidence="4" key="1">
    <citation type="journal article" date="2022" name="bioRxiv">
        <title>Discovery and biosynthetic assessment of Streptomyces ortus sp nov. isolated from a deep-sea sponge.</title>
        <authorList>
            <person name="Williams S.E."/>
        </authorList>
    </citation>
    <scope>NUCLEOTIDE SEQUENCE</scope>
    <source>
        <strain evidence="4">A15ISP2-DRY2</strain>
    </source>
</reference>
<feature type="compositionally biased region" description="Basic and acidic residues" evidence="2">
    <location>
        <begin position="143"/>
        <end position="167"/>
    </location>
</feature>
<organism evidence="4 5">
    <name type="scientific">Streptomyces ortus</name>
    <dbReference type="NCBI Taxonomy" id="2867268"/>
    <lineage>
        <taxon>Bacteria</taxon>
        <taxon>Bacillati</taxon>
        <taxon>Actinomycetota</taxon>
        <taxon>Actinomycetes</taxon>
        <taxon>Kitasatosporales</taxon>
        <taxon>Streptomycetaceae</taxon>
        <taxon>Streptomyces</taxon>
    </lineage>
</organism>
<keyword evidence="1" id="KW-0808">Transferase</keyword>
<keyword evidence="1" id="KW-0418">Kinase</keyword>
<dbReference type="Proteomes" id="UP001165590">
    <property type="component" value="Unassembled WGS sequence"/>
</dbReference>
<accession>A0ABT3V7A3</accession>
<comment type="caution">
    <text evidence="4">The sequence shown here is derived from an EMBL/GenBank/DDBJ whole genome shotgun (WGS) entry which is preliminary data.</text>
</comment>
<gene>
    <name evidence="4" type="ORF">K3769_15980</name>
</gene>
<dbReference type="CDD" id="cd16936">
    <property type="entry name" value="HATPase_RsbW-like"/>
    <property type="match status" value="1"/>
</dbReference>
<evidence type="ECO:0000256" key="1">
    <source>
        <dbReference type="ARBA" id="ARBA00022527"/>
    </source>
</evidence>
<dbReference type="InterPro" id="IPR050267">
    <property type="entry name" value="Anti-sigma-factor_SerPK"/>
</dbReference>
<name>A0ABT3V7A3_9ACTN</name>
<dbReference type="RefSeq" id="WP_267027103.1">
    <property type="nucleotide sequence ID" value="NZ_JAIFZO010000002.1"/>
</dbReference>
<keyword evidence="1" id="KW-0723">Serine/threonine-protein kinase</keyword>
<dbReference type="EMBL" id="JAIFZO010000002">
    <property type="protein sequence ID" value="MCX4234256.1"/>
    <property type="molecule type" value="Genomic_DNA"/>
</dbReference>
<dbReference type="Gene3D" id="3.30.565.10">
    <property type="entry name" value="Histidine kinase-like ATPase, C-terminal domain"/>
    <property type="match status" value="1"/>
</dbReference>
<sequence>MIQETAATEARVARPVRTFSVQLSPTPRGARLARLLATEQLRAWGLPLDPARHLVAELAANAATHGRVHGRDFRLTLADGAGTLRIEVTDTCGELLPRPQGLGPDSESGRGLVLVEALADRWGVTRGPHPRKTVWAELTPSPEPDRTGFGDRGALPKEPREGKDPTKPHSTLPPASARPHSGK</sequence>
<dbReference type="PANTHER" id="PTHR35526:SF3">
    <property type="entry name" value="ANTI-SIGMA-F FACTOR RSBW"/>
    <property type="match status" value="1"/>
</dbReference>
<dbReference type="Pfam" id="PF13581">
    <property type="entry name" value="HATPase_c_2"/>
    <property type="match status" value="1"/>
</dbReference>
<protein>
    <submittedName>
        <fullName evidence="4">ATP-binding protein</fullName>
    </submittedName>
</protein>
<dbReference type="InterPro" id="IPR003594">
    <property type="entry name" value="HATPase_dom"/>
</dbReference>
<evidence type="ECO:0000313" key="4">
    <source>
        <dbReference type="EMBL" id="MCX4234256.1"/>
    </source>
</evidence>
<dbReference type="SUPFAM" id="SSF55874">
    <property type="entry name" value="ATPase domain of HSP90 chaperone/DNA topoisomerase II/histidine kinase"/>
    <property type="match status" value="1"/>
</dbReference>
<keyword evidence="5" id="KW-1185">Reference proteome</keyword>
<feature type="region of interest" description="Disordered" evidence="2">
    <location>
        <begin position="125"/>
        <end position="183"/>
    </location>
</feature>
<evidence type="ECO:0000256" key="2">
    <source>
        <dbReference type="SAM" id="MobiDB-lite"/>
    </source>
</evidence>